<proteinExistence type="predicted"/>
<keyword evidence="2" id="KW-1133">Transmembrane helix</keyword>
<dbReference type="Proteomes" id="UP000078546">
    <property type="component" value="Unassembled WGS sequence"/>
</dbReference>
<feature type="region of interest" description="Disordered" evidence="1">
    <location>
        <begin position="330"/>
        <end position="352"/>
    </location>
</feature>
<evidence type="ECO:0000256" key="1">
    <source>
        <dbReference type="SAM" id="MobiDB-lite"/>
    </source>
</evidence>
<dbReference type="VEuPathDB" id="PlasmoDB:PocGH01_00020300"/>
<dbReference type="AlphaFoldDB" id="A0A1A8WGG6"/>
<feature type="compositionally biased region" description="Basic and acidic residues" evidence="1">
    <location>
        <begin position="13"/>
        <end position="22"/>
    </location>
</feature>
<keyword evidence="2" id="KW-0812">Transmembrane</keyword>
<evidence type="ECO:0000313" key="4">
    <source>
        <dbReference type="EMBL" id="SBT02446.1"/>
    </source>
</evidence>
<evidence type="ECO:0000313" key="5">
    <source>
        <dbReference type="Proteomes" id="UP000078546"/>
    </source>
</evidence>
<feature type="region of interest" description="Disordered" evidence="1">
    <location>
        <begin position="1"/>
        <end position="22"/>
    </location>
</feature>
<dbReference type="InterPro" id="IPR008780">
    <property type="entry name" value="Plasmodium_Vir"/>
</dbReference>
<dbReference type="Proteomes" id="UP000078560">
    <property type="component" value="Unassembled WGS sequence"/>
</dbReference>
<gene>
    <name evidence="4" type="ORF">POVCU1_076940</name>
    <name evidence="3" type="ORF">POVCU2_0064270</name>
</gene>
<name>A0A1A8WGG6_PLAOA</name>
<dbReference type="Pfam" id="PF05795">
    <property type="entry name" value="Plasmodium_Vir"/>
    <property type="match status" value="2"/>
</dbReference>
<organism evidence="3 6">
    <name type="scientific">Plasmodium ovale curtisi</name>
    <dbReference type="NCBI Taxonomy" id="864141"/>
    <lineage>
        <taxon>Eukaryota</taxon>
        <taxon>Sar</taxon>
        <taxon>Alveolata</taxon>
        <taxon>Apicomplexa</taxon>
        <taxon>Aconoidasida</taxon>
        <taxon>Haemosporida</taxon>
        <taxon>Plasmodiidae</taxon>
        <taxon>Plasmodium</taxon>
        <taxon>Plasmodium (Plasmodium)</taxon>
    </lineage>
</organism>
<feature type="compositionally biased region" description="Acidic residues" evidence="1">
    <location>
        <begin position="1"/>
        <end position="12"/>
    </location>
</feature>
<evidence type="ECO:0000313" key="3">
    <source>
        <dbReference type="EMBL" id="SBS90894.1"/>
    </source>
</evidence>
<keyword evidence="2" id="KW-0472">Membrane</keyword>
<dbReference type="EMBL" id="FLQV01003415">
    <property type="protein sequence ID" value="SBT02446.1"/>
    <property type="molecule type" value="Genomic_DNA"/>
</dbReference>
<reference evidence="5 6" key="1">
    <citation type="submission" date="2016-05" db="EMBL/GenBank/DDBJ databases">
        <authorList>
            <person name="Naeem Raeece"/>
        </authorList>
    </citation>
    <scope>NUCLEOTIDE SEQUENCE [LARGE SCALE GENOMIC DNA]</scope>
</reference>
<reference evidence="3" key="2">
    <citation type="submission" date="2016-05" db="EMBL/GenBank/DDBJ databases">
        <authorList>
            <person name="Lavstsen T."/>
            <person name="Jespersen J.S."/>
        </authorList>
    </citation>
    <scope>NUCLEOTIDE SEQUENCE [LARGE SCALE GENOMIC DNA]</scope>
</reference>
<feature type="compositionally biased region" description="Basic and acidic residues" evidence="1">
    <location>
        <begin position="330"/>
        <end position="341"/>
    </location>
</feature>
<feature type="transmembrane region" description="Helical" evidence="2">
    <location>
        <begin position="278"/>
        <end position="298"/>
    </location>
</feature>
<evidence type="ECO:0000256" key="2">
    <source>
        <dbReference type="SAM" id="Phobius"/>
    </source>
</evidence>
<protein>
    <submittedName>
        <fullName evidence="3">PIR Superfamily Protein</fullName>
    </submittedName>
</protein>
<sequence length="352" mass="41411">MAWEEDGYESDAEDSKDNEDSKNNMLKQLPLYHFYDVLSNENDYVDSGADSCVGYATNSLNKYSQFIHLCKVLHYKRSKFHNIIEQCDNVPKTKRCEYMTYWLRQKIEDIDPNFPTNAMLHYMFSMIFTSIFGNECVYDKDKFSNVDFPLRKKFFDYTENLQSINDLGRKFTDLNNYFYCEYIADGIKSYNEVIEHDSCNRPSCTYFEELEKFKNKFKSLQSSLNEKCGDNLPCLKKNKEEYEHPCTSKSVSFKSPEPTYMGISGITDSEQGVSVSTIVTPIISVFGISFILFILSKFTRFGSLLRRYIMKEKKFYDNIDEETYHRLHNSEIGHEDSDKRPYSIQYHSTRNS</sequence>
<dbReference type="EMBL" id="FLQU01001005">
    <property type="protein sequence ID" value="SBS90894.1"/>
    <property type="molecule type" value="Genomic_DNA"/>
</dbReference>
<evidence type="ECO:0000313" key="6">
    <source>
        <dbReference type="Proteomes" id="UP000078560"/>
    </source>
</evidence>
<accession>A0A1A8WGG6</accession>